<comment type="caution">
    <text evidence="1">The sequence shown here is derived from an EMBL/GenBank/DDBJ whole genome shotgun (WGS) entry which is preliminary data.</text>
</comment>
<name>A0A176VWQ5_MARPO</name>
<evidence type="ECO:0000313" key="2">
    <source>
        <dbReference type="Proteomes" id="UP000077202"/>
    </source>
</evidence>
<organism evidence="1 2">
    <name type="scientific">Marchantia polymorpha subsp. ruderalis</name>
    <dbReference type="NCBI Taxonomy" id="1480154"/>
    <lineage>
        <taxon>Eukaryota</taxon>
        <taxon>Viridiplantae</taxon>
        <taxon>Streptophyta</taxon>
        <taxon>Embryophyta</taxon>
        <taxon>Marchantiophyta</taxon>
        <taxon>Marchantiopsida</taxon>
        <taxon>Marchantiidae</taxon>
        <taxon>Marchantiales</taxon>
        <taxon>Marchantiaceae</taxon>
        <taxon>Marchantia</taxon>
    </lineage>
</organism>
<protein>
    <submittedName>
        <fullName evidence="1">Uncharacterized protein</fullName>
    </submittedName>
</protein>
<accession>A0A176VWQ5</accession>
<gene>
    <name evidence="1" type="ORF">AXG93_1420s1110</name>
</gene>
<sequence length="209" mass="22403">MFSLTLLNAAPAGLGTPFAYEAEQAGRQCRNCLAQARGKHDADVVRRWDRADSSGSDVGMTNEMFGADGSSLMCTAGASCALNRGSDLNLGTIIRREDVVELTLGWSDSSGPACVWNFIEEQYYVEPDTSIPSSLCPFQICLKRSSAQLSLPLTGVVSTTLLISHLARLSLVLTILASSYYGGYTEAAPLFSLFRDGHSKPPSHLKGAF</sequence>
<dbReference type="EMBL" id="LVLJ01002373">
    <property type="protein sequence ID" value="OAE25248.1"/>
    <property type="molecule type" value="Genomic_DNA"/>
</dbReference>
<proteinExistence type="predicted"/>
<dbReference type="AlphaFoldDB" id="A0A176VWQ5"/>
<keyword evidence="2" id="KW-1185">Reference proteome</keyword>
<reference evidence="1" key="1">
    <citation type="submission" date="2016-03" db="EMBL/GenBank/DDBJ databases">
        <title>Mechanisms controlling the formation of the plant cell surface in tip-growing cells are functionally conserved among land plants.</title>
        <authorList>
            <person name="Honkanen S."/>
            <person name="Jones V.A."/>
            <person name="Morieri G."/>
            <person name="Champion C."/>
            <person name="Hetherington A.J."/>
            <person name="Kelly S."/>
            <person name="Saint-Marcoux D."/>
            <person name="Proust H."/>
            <person name="Prescott H."/>
            <person name="Dolan L."/>
        </authorList>
    </citation>
    <scope>NUCLEOTIDE SEQUENCE [LARGE SCALE GENOMIC DNA]</scope>
    <source>
        <tissue evidence="1">Whole gametophyte</tissue>
    </source>
</reference>
<dbReference type="Proteomes" id="UP000077202">
    <property type="component" value="Unassembled WGS sequence"/>
</dbReference>
<evidence type="ECO:0000313" key="1">
    <source>
        <dbReference type="EMBL" id="OAE25248.1"/>
    </source>
</evidence>